<feature type="coiled-coil region" evidence="1">
    <location>
        <begin position="102"/>
        <end position="136"/>
    </location>
</feature>
<dbReference type="GO" id="GO:0008017">
    <property type="term" value="F:microtubule binding"/>
    <property type="evidence" value="ECO:0007669"/>
    <property type="project" value="InterPro"/>
</dbReference>
<dbReference type="Proteomes" id="UP001140949">
    <property type="component" value="Unassembled WGS sequence"/>
</dbReference>
<dbReference type="EMBL" id="JANAVB010004796">
    <property type="protein sequence ID" value="KAJ6848067.1"/>
    <property type="molecule type" value="Genomic_DNA"/>
</dbReference>
<dbReference type="GO" id="GO:0010497">
    <property type="term" value="P:plasmodesmata-mediated intercellular transport"/>
    <property type="evidence" value="ECO:0007669"/>
    <property type="project" value="InterPro"/>
</dbReference>
<sequence>MSSASSENAPGNNVDRVLFKNLVEMVPLVESLMDKRANSSFTRRASMVYTPTPSQLKKVNDPRGRKTVSSKKQRDLGDSIQKDNQDAADDVSTFSSRAEEDHLKERHELTMLRQQVNDLQKKLLEKEEALKYAKESLNQMNASYASVDELRHLISEKESLIKSTNSQLYNAKIMLADKQAALEKLQWEAKMSNRKVEELQDDVVSMELEVTALMQIFQELSNKDSVGYHDHDITYFDNFDPLPPLQDKVDEVDLVKMEEARTCYLAAVALAKEDPSDESLAAAAAARQRLQSFVF</sequence>
<dbReference type="PANTHER" id="PTHR35502">
    <property type="entry name" value="PROTEIN MICROTUBULE BINDING PROTEIN 2C"/>
    <property type="match status" value="1"/>
</dbReference>
<accession>A0AAX6FDT2</accession>
<evidence type="ECO:0000256" key="1">
    <source>
        <dbReference type="SAM" id="Coils"/>
    </source>
</evidence>
<keyword evidence="5" id="KW-1185">Reference proteome</keyword>
<feature type="compositionally biased region" description="Polar residues" evidence="2">
    <location>
        <begin position="44"/>
        <end position="57"/>
    </location>
</feature>
<feature type="region of interest" description="Disordered" evidence="2">
    <location>
        <begin position="44"/>
        <end position="96"/>
    </location>
</feature>
<evidence type="ECO:0000313" key="3">
    <source>
        <dbReference type="EMBL" id="KAJ6814318.1"/>
    </source>
</evidence>
<dbReference type="InterPro" id="IPR040289">
    <property type="entry name" value="MBP2C"/>
</dbReference>
<name>A0AAX6FDT2_IRIPA</name>
<reference evidence="3" key="1">
    <citation type="journal article" date="2023" name="GigaByte">
        <title>Genome assembly of the bearded iris, Iris pallida Lam.</title>
        <authorList>
            <person name="Bruccoleri R.E."/>
            <person name="Oakeley E.J."/>
            <person name="Faust A.M.E."/>
            <person name="Altorfer M."/>
            <person name="Dessus-Babus S."/>
            <person name="Burckhardt D."/>
            <person name="Oertli M."/>
            <person name="Naumann U."/>
            <person name="Petersen F."/>
            <person name="Wong J."/>
        </authorList>
    </citation>
    <scope>NUCLEOTIDE SEQUENCE</scope>
    <source>
        <strain evidence="3">GSM-AAB239-AS_SAM_17_03QT</strain>
    </source>
</reference>
<evidence type="ECO:0000313" key="5">
    <source>
        <dbReference type="Proteomes" id="UP001140949"/>
    </source>
</evidence>
<dbReference type="EMBL" id="JANAVB010029816">
    <property type="protein sequence ID" value="KAJ6814318.1"/>
    <property type="molecule type" value="Genomic_DNA"/>
</dbReference>
<comment type="caution">
    <text evidence="3">The sequence shown here is derived from an EMBL/GenBank/DDBJ whole genome shotgun (WGS) entry which is preliminary data.</text>
</comment>
<proteinExistence type="predicted"/>
<gene>
    <name evidence="4" type="ORF">M6B38_116215</name>
    <name evidence="3" type="ORF">M6B38_141160</name>
</gene>
<evidence type="ECO:0000256" key="2">
    <source>
        <dbReference type="SAM" id="MobiDB-lite"/>
    </source>
</evidence>
<evidence type="ECO:0000313" key="4">
    <source>
        <dbReference type="EMBL" id="KAJ6848067.1"/>
    </source>
</evidence>
<feature type="compositionally biased region" description="Basic and acidic residues" evidence="2">
    <location>
        <begin position="72"/>
        <end position="85"/>
    </location>
</feature>
<feature type="coiled-coil region" evidence="1">
    <location>
        <begin position="175"/>
        <end position="216"/>
    </location>
</feature>
<dbReference type="PANTHER" id="PTHR35502:SF2">
    <property type="entry name" value="PROTEIN MICROTUBULE BINDING PROTEIN 2C"/>
    <property type="match status" value="1"/>
</dbReference>
<keyword evidence="1" id="KW-0175">Coiled coil</keyword>
<organism evidence="3 5">
    <name type="scientific">Iris pallida</name>
    <name type="common">Sweet iris</name>
    <dbReference type="NCBI Taxonomy" id="29817"/>
    <lineage>
        <taxon>Eukaryota</taxon>
        <taxon>Viridiplantae</taxon>
        <taxon>Streptophyta</taxon>
        <taxon>Embryophyta</taxon>
        <taxon>Tracheophyta</taxon>
        <taxon>Spermatophyta</taxon>
        <taxon>Magnoliopsida</taxon>
        <taxon>Liliopsida</taxon>
        <taxon>Asparagales</taxon>
        <taxon>Iridaceae</taxon>
        <taxon>Iridoideae</taxon>
        <taxon>Irideae</taxon>
        <taxon>Iris</taxon>
    </lineage>
</organism>
<reference evidence="3" key="2">
    <citation type="submission" date="2023-04" db="EMBL/GenBank/DDBJ databases">
        <authorList>
            <person name="Bruccoleri R.E."/>
            <person name="Oakeley E.J."/>
            <person name="Faust A.-M."/>
            <person name="Dessus-Babus S."/>
            <person name="Altorfer M."/>
            <person name="Burckhardt D."/>
            <person name="Oertli M."/>
            <person name="Naumann U."/>
            <person name="Petersen F."/>
            <person name="Wong J."/>
        </authorList>
    </citation>
    <scope>NUCLEOTIDE SEQUENCE</scope>
    <source>
        <strain evidence="3">GSM-AAB239-AS_SAM_17_03QT</strain>
        <tissue evidence="3">Leaf</tissue>
    </source>
</reference>
<protein>
    <submittedName>
        <fullName evidence="3">Uncharacterized protein</fullName>
    </submittedName>
</protein>
<dbReference type="AlphaFoldDB" id="A0AAX6FDT2"/>